<proteinExistence type="predicted"/>
<name>A0A285V2V3_9HYPH</name>
<evidence type="ECO:0000313" key="1">
    <source>
        <dbReference type="EMBL" id="SOC48379.1"/>
    </source>
</evidence>
<protein>
    <submittedName>
        <fullName evidence="1">Uncharacterized protein</fullName>
    </submittedName>
</protein>
<gene>
    <name evidence="1" type="ORF">SAMN05892877_1556</name>
</gene>
<reference evidence="1 2" key="1">
    <citation type="submission" date="2017-08" db="EMBL/GenBank/DDBJ databases">
        <authorList>
            <person name="de Groot N.N."/>
        </authorList>
    </citation>
    <scope>NUCLEOTIDE SEQUENCE [LARGE SCALE GENOMIC DNA]</scope>
    <source>
        <strain evidence="1 2">JC85</strain>
    </source>
</reference>
<keyword evidence="2" id="KW-1185">Reference proteome</keyword>
<dbReference type="Proteomes" id="UP000219167">
    <property type="component" value="Unassembled WGS sequence"/>
</dbReference>
<accession>A0A285V2V3</accession>
<sequence length="40" mass="4221">GRLQIGMLAGMKSEWVAGFVSESMAGFIGIRSLAVDHAVQ</sequence>
<dbReference type="AlphaFoldDB" id="A0A285V2V3"/>
<dbReference type="EMBL" id="OBQD01000055">
    <property type="protein sequence ID" value="SOC48379.1"/>
    <property type="molecule type" value="Genomic_DNA"/>
</dbReference>
<organism evidence="1 2">
    <name type="scientific">Rhizobium subbaraonis</name>
    <dbReference type="NCBI Taxonomy" id="908946"/>
    <lineage>
        <taxon>Bacteria</taxon>
        <taxon>Pseudomonadati</taxon>
        <taxon>Pseudomonadota</taxon>
        <taxon>Alphaproteobacteria</taxon>
        <taxon>Hyphomicrobiales</taxon>
        <taxon>Rhizobiaceae</taxon>
        <taxon>Rhizobium/Agrobacterium group</taxon>
        <taxon>Rhizobium</taxon>
    </lineage>
</organism>
<evidence type="ECO:0000313" key="2">
    <source>
        <dbReference type="Proteomes" id="UP000219167"/>
    </source>
</evidence>
<feature type="non-terminal residue" evidence="1">
    <location>
        <position position="1"/>
    </location>
</feature>